<dbReference type="EMBL" id="JBHSRJ010000005">
    <property type="protein sequence ID" value="MFC6044539.1"/>
    <property type="molecule type" value="Genomic_DNA"/>
</dbReference>
<dbReference type="GO" id="GO:0003746">
    <property type="term" value="F:translation elongation factor activity"/>
    <property type="evidence" value="ECO:0007669"/>
    <property type="project" value="UniProtKB-KW"/>
</dbReference>
<dbReference type="InterPro" id="IPR041709">
    <property type="entry name" value="EF-Tu_GTP-bd"/>
</dbReference>
<dbReference type="RefSeq" id="WP_379156129.1">
    <property type="nucleotide sequence ID" value="NZ_JBHSRJ010000005.1"/>
</dbReference>
<name>A0ABW1LLD7_9ACTN</name>
<dbReference type="PROSITE" id="PS00301">
    <property type="entry name" value="G_TR_1"/>
    <property type="match status" value="1"/>
</dbReference>
<dbReference type="InterPro" id="IPR004160">
    <property type="entry name" value="Transl_elong_EFTu/EF1A_C"/>
</dbReference>
<dbReference type="Pfam" id="PF03143">
    <property type="entry name" value="GTP_EFTU_D3"/>
    <property type="match status" value="1"/>
</dbReference>
<protein>
    <recommendedName>
        <fullName evidence="7 8">Elongation factor Tu</fullName>
        <shortName evidence="8">EF-Tu</shortName>
        <ecNumber evidence="8">3.6.5.3</ecNumber>
    </recommendedName>
</protein>
<dbReference type="PANTHER" id="PTHR43721">
    <property type="entry name" value="ELONGATION FACTOR TU-RELATED"/>
    <property type="match status" value="1"/>
</dbReference>
<dbReference type="Gene3D" id="2.40.30.10">
    <property type="entry name" value="Translation factors"/>
    <property type="match status" value="2"/>
</dbReference>
<dbReference type="PRINTS" id="PR00315">
    <property type="entry name" value="ELONGATNFCT"/>
</dbReference>
<keyword evidence="1 8" id="KW-0547">Nucleotide-binding</keyword>
<keyword evidence="8" id="KW-0963">Cytoplasm</keyword>
<dbReference type="InterPro" id="IPR027417">
    <property type="entry name" value="P-loop_NTPase"/>
</dbReference>
<comment type="caution">
    <text evidence="10">The sequence shown here is derived from an EMBL/GenBank/DDBJ whole genome shotgun (WGS) entry which is preliminary data.</text>
</comment>
<evidence type="ECO:0000256" key="3">
    <source>
        <dbReference type="ARBA" id="ARBA00022801"/>
    </source>
</evidence>
<keyword evidence="8" id="KW-0479">Metal-binding</keyword>
<dbReference type="Pfam" id="PF00009">
    <property type="entry name" value="GTP_EFTU"/>
    <property type="match status" value="1"/>
</dbReference>
<sequence length="397" mass="43666">MAKAKFERTKPHVNIGTIGHIDHGKTTLTAAITKVLHDKHPDLNAASAFEDIDKAPEERQRGITISIAHVEYQTEARHYAHVDCPGHADYIKNMITGAAQMDGAILVVAATDGPMPQTREHVLLARQVGVPALVVALNKCDMVDDEELIELVEMEVRELLSEYEFPGDDIPVVRVAAFPALQGDAKWGDSIMELMDAVDEAIPTPERETDKPFLMPVEDVFTITGRGTVITGRIERGIVKVGEEVEIIGIREAAQKSTVTGVEMFRKLLDEGQAGENVGLLLRGTKREDIERGMVVIKPGTTTPHTNFEASVYILSKEEGGRHTPFFNNYRPQFYFRTTDVTGVVTLPEGTEMVMPGDNTEMSVELIQPIAMDEGLRFAIREGGRTVGAGRVTKITK</sequence>
<dbReference type="SUPFAM" id="SSF52540">
    <property type="entry name" value="P-loop containing nucleoside triphosphate hydrolases"/>
    <property type="match status" value="1"/>
</dbReference>
<dbReference type="InterPro" id="IPR000795">
    <property type="entry name" value="T_Tr_GTP-bd_dom"/>
</dbReference>
<dbReference type="InterPro" id="IPR009000">
    <property type="entry name" value="Transl_B-barrel_sf"/>
</dbReference>
<keyword evidence="4 8" id="KW-0460">Magnesium</keyword>
<dbReference type="HAMAP" id="MF_00118_B">
    <property type="entry name" value="EF_Tu_B"/>
    <property type="match status" value="1"/>
</dbReference>
<dbReference type="SUPFAM" id="SSF50465">
    <property type="entry name" value="EF-Tu/eEF-1alpha/eIF2-gamma C-terminal domain"/>
    <property type="match status" value="1"/>
</dbReference>
<dbReference type="InterPro" id="IPR004161">
    <property type="entry name" value="EFTu-like_2"/>
</dbReference>
<comment type="catalytic activity">
    <reaction evidence="8">
        <text>GTP + H2O = GDP + phosphate + H(+)</text>
        <dbReference type="Rhea" id="RHEA:19669"/>
        <dbReference type="ChEBI" id="CHEBI:15377"/>
        <dbReference type="ChEBI" id="CHEBI:15378"/>
        <dbReference type="ChEBI" id="CHEBI:37565"/>
        <dbReference type="ChEBI" id="CHEBI:43474"/>
        <dbReference type="ChEBI" id="CHEBI:58189"/>
        <dbReference type="EC" id="3.6.5.3"/>
    </reaction>
</comment>
<gene>
    <name evidence="8 10" type="primary">tuf</name>
    <name evidence="10" type="ORF">ACFPYL_15720</name>
</gene>
<dbReference type="CDD" id="cd03697">
    <property type="entry name" value="EFTU_II"/>
    <property type="match status" value="1"/>
</dbReference>
<reference evidence="11" key="1">
    <citation type="journal article" date="2019" name="Int. J. Syst. Evol. Microbiol.">
        <title>The Global Catalogue of Microorganisms (GCM) 10K type strain sequencing project: providing services to taxonomists for standard genome sequencing and annotation.</title>
        <authorList>
            <consortium name="The Broad Institute Genomics Platform"/>
            <consortium name="The Broad Institute Genome Sequencing Center for Infectious Disease"/>
            <person name="Wu L."/>
            <person name="Ma J."/>
        </authorList>
    </citation>
    <scope>NUCLEOTIDE SEQUENCE [LARGE SCALE GENOMIC DNA]</scope>
    <source>
        <strain evidence="11">CCUG 54522</strain>
    </source>
</reference>
<dbReference type="InterPro" id="IPR031157">
    <property type="entry name" value="G_TR_CS"/>
</dbReference>
<feature type="binding site" evidence="8">
    <location>
        <begin position="138"/>
        <end position="141"/>
    </location>
    <ligand>
        <name>GTP</name>
        <dbReference type="ChEBI" id="CHEBI:37565"/>
    </ligand>
</feature>
<dbReference type="EC" id="3.6.5.3" evidence="8"/>
<evidence type="ECO:0000256" key="5">
    <source>
        <dbReference type="ARBA" id="ARBA00022917"/>
    </source>
</evidence>
<dbReference type="InterPro" id="IPR050055">
    <property type="entry name" value="EF-Tu_GTPase"/>
</dbReference>
<dbReference type="NCBIfam" id="TIGR00485">
    <property type="entry name" value="EF-Tu"/>
    <property type="match status" value="1"/>
</dbReference>
<dbReference type="CDD" id="cd01884">
    <property type="entry name" value="EF_Tu"/>
    <property type="match status" value="1"/>
</dbReference>
<dbReference type="NCBIfam" id="NF009372">
    <property type="entry name" value="PRK12735.1"/>
    <property type="match status" value="1"/>
</dbReference>
<evidence type="ECO:0000259" key="9">
    <source>
        <dbReference type="PROSITE" id="PS51722"/>
    </source>
</evidence>
<evidence type="ECO:0000256" key="2">
    <source>
        <dbReference type="ARBA" id="ARBA00022768"/>
    </source>
</evidence>
<dbReference type="CDD" id="cd03707">
    <property type="entry name" value="EFTU_III"/>
    <property type="match status" value="1"/>
</dbReference>
<keyword evidence="3 8" id="KW-0378">Hydrolase</keyword>
<evidence type="ECO:0000256" key="6">
    <source>
        <dbReference type="ARBA" id="ARBA00023134"/>
    </source>
</evidence>
<evidence type="ECO:0000256" key="7">
    <source>
        <dbReference type="ARBA" id="ARBA00029554"/>
    </source>
</evidence>
<dbReference type="Proteomes" id="UP001596135">
    <property type="component" value="Unassembled WGS sequence"/>
</dbReference>
<keyword evidence="11" id="KW-1185">Reference proteome</keyword>
<dbReference type="Pfam" id="PF03144">
    <property type="entry name" value="GTP_EFTU_D2"/>
    <property type="match status" value="1"/>
</dbReference>
<organism evidence="10 11">
    <name type="scientific">Nocardioides hankookensis</name>
    <dbReference type="NCBI Taxonomy" id="443157"/>
    <lineage>
        <taxon>Bacteria</taxon>
        <taxon>Bacillati</taxon>
        <taxon>Actinomycetota</taxon>
        <taxon>Actinomycetes</taxon>
        <taxon>Propionibacteriales</taxon>
        <taxon>Nocardioidaceae</taxon>
        <taxon>Nocardioides</taxon>
    </lineage>
</organism>
<proteinExistence type="inferred from homology"/>
<dbReference type="InterPro" id="IPR005225">
    <property type="entry name" value="Small_GTP-bd"/>
</dbReference>
<evidence type="ECO:0000256" key="1">
    <source>
        <dbReference type="ARBA" id="ARBA00022741"/>
    </source>
</evidence>
<dbReference type="PROSITE" id="PS51722">
    <property type="entry name" value="G_TR_2"/>
    <property type="match status" value="1"/>
</dbReference>
<evidence type="ECO:0000256" key="8">
    <source>
        <dbReference type="HAMAP-Rule" id="MF_00118"/>
    </source>
</evidence>
<evidence type="ECO:0000313" key="10">
    <source>
        <dbReference type="EMBL" id="MFC6044539.1"/>
    </source>
</evidence>
<dbReference type="InterPro" id="IPR009001">
    <property type="entry name" value="Transl_elong_EF1A/Init_IF2_C"/>
</dbReference>
<evidence type="ECO:0000313" key="11">
    <source>
        <dbReference type="Proteomes" id="UP001596135"/>
    </source>
</evidence>
<comment type="function">
    <text evidence="8">GTP hydrolase that promotes the GTP-dependent binding of aminoacyl-tRNA to the A-site of ribosomes during protein biosynthesis.</text>
</comment>
<evidence type="ECO:0000256" key="4">
    <source>
        <dbReference type="ARBA" id="ARBA00022842"/>
    </source>
</evidence>
<keyword evidence="6 8" id="KW-0342">GTP-binding</keyword>
<dbReference type="NCBIfam" id="TIGR00231">
    <property type="entry name" value="small_GTP"/>
    <property type="match status" value="1"/>
</dbReference>
<feature type="binding site" evidence="8">
    <location>
        <begin position="83"/>
        <end position="87"/>
    </location>
    <ligand>
        <name>GTP</name>
        <dbReference type="ChEBI" id="CHEBI:37565"/>
    </ligand>
</feature>
<keyword evidence="5 8" id="KW-0648">Protein biosynthesis</keyword>
<comment type="subcellular location">
    <subcellularLocation>
        <location evidence="8">Cytoplasm</location>
    </subcellularLocation>
</comment>
<feature type="domain" description="Tr-type G" evidence="9">
    <location>
        <begin position="10"/>
        <end position="206"/>
    </location>
</feature>
<dbReference type="NCBIfam" id="NF000766">
    <property type="entry name" value="PRK00049.1"/>
    <property type="match status" value="1"/>
</dbReference>
<comment type="subunit">
    <text evidence="8">Monomer.</text>
</comment>
<dbReference type="SUPFAM" id="SSF50447">
    <property type="entry name" value="Translation proteins"/>
    <property type="match status" value="1"/>
</dbReference>
<dbReference type="InterPro" id="IPR033720">
    <property type="entry name" value="EFTU_2"/>
</dbReference>
<accession>A0ABW1LLD7</accession>
<dbReference type="PANTHER" id="PTHR43721:SF22">
    <property type="entry name" value="ELONGATION FACTOR TU, MITOCHONDRIAL"/>
    <property type="match status" value="1"/>
</dbReference>
<dbReference type="InterPro" id="IPR004541">
    <property type="entry name" value="Transl_elong_EFTu/EF1A_bac/org"/>
</dbReference>
<feature type="binding site" evidence="8">
    <location>
        <position position="26"/>
    </location>
    <ligand>
        <name>Mg(2+)</name>
        <dbReference type="ChEBI" id="CHEBI:18420"/>
    </ligand>
</feature>
<keyword evidence="2 8" id="KW-0251">Elongation factor</keyword>
<dbReference type="Gene3D" id="3.40.50.300">
    <property type="entry name" value="P-loop containing nucleotide triphosphate hydrolases"/>
    <property type="match status" value="1"/>
</dbReference>
<dbReference type="NCBIfam" id="NF009373">
    <property type="entry name" value="PRK12736.1"/>
    <property type="match status" value="1"/>
</dbReference>
<feature type="binding site" evidence="8">
    <location>
        <begin position="19"/>
        <end position="26"/>
    </location>
    <ligand>
        <name>GTP</name>
        <dbReference type="ChEBI" id="CHEBI:37565"/>
    </ligand>
</feature>
<comment type="similarity">
    <text evidence="8">Belongs to the TRAFAC class translation factor GTPase superfamily. Classic translation factor GTPase family. EF-Tu/EF-1A subfamily.</text>
</comment>